<dbReference type="GO" id="GO:0031507">
    <property type="term" value="P:heterochromatin formation"/>
    <property type="evidence" value="ECO:0007669"/>
    <property type="project" value="TreeGrafter"/>
</dbReference>
<dbReference type="InterPro" id="IPR001322">
    <property type="entry name" value="Lamin_tail_dom"/>
</dbReference>
<dbReference type="AlphaFoldDB" id="T1E1E3"/>
<dbReference type="SUPFAM" id="SSF64593">
    <property type="entry name" value="Intermediate filament protein, coiled coil region"/>
    <property type="match status" value="2"/>
</dbReference>
<dbReference type="PROSITE" id="PS51842">
    <property type="entry name" value="IF_ROD_2"/>
    <property type="match status" value="1"/>
</dbReference>
<evidence type="ECO:0000256" key="5">
    <source>
        <dbReference type="SAM" id="Coils"/>
    </source>
</evidence>
<comment type="similarity">
    <text evidence="3 4">Belongs to the intermediate filament family.</text>
</comment>
<evidence type="ECO:0000313" key="9">
    <source>
        <dbReference type="EMBL" id="JAA92602.1"/>
    </source>
</evidence>
<dbReference type="GO" id="GO:0005882">
    <property type="term" value="C:intermediate filament"/>
    <property type="evidence" value="ECO:0007669"/>
    <property type="project" value="UniProtKB-UniRule"/>
</dbReference>
<dbReference type="SMART" id="SM01391">
    <property type="entry name" value="Filament"/>
    <property type="match status" value="1"/>
</dbReference>
<evidence type="ECO:0000259" key="7">
    <source>
        <dbReference type="PROSITE" id="PS51841"/>
    </source>
</evidence>
<dbReference type="GO" id="GO:0006998">
    <property type="term" value="P:nuclear envelope organization"/>
    <property type="evidence" value="ECO:0007669"/>
    <property type="project" value="TreeGrafter"/>
</dbReference>
<evidence type="ECO:0000256" key="6">
    <source>
        <dbReference type="SAM" id="MobiDB-lite"/>
    </source>
</evidence>
<dbReference type="GO" id="GO:0007097">
    <property type="term" value="P:nuclear migration"/>
    <property type="evidence" value="ECO:0007669"/>
    <property type="project" value="TreeGrafter"/>
</dbReference>
<feature type="domain" description="IF rod" evidence="8">
    <location>
        <begin position="86"/>
        <end position="438"/>
    </location>
</feature>
<evidence type="ECO:0000256" key="4">
    <source>
        <dbReference type="RuleBase" id="RU000685"/>
    </source>
</evidence>
<dbReference type="PANTHER" id="PTHR45721">
    <property type="entry name" value="LAMIN DM0-RELATED"/>
    <property type="match status" value="1"/>
</dbReference>
<evidence type="ECO:0000256" key="3">
    <source>
        <dbReference type="PIRNR" id="PIRNR005546"/>
    </source>
</evidence>
<dbReference type="Pfam" id="PF00038">
    <property type="entry name" value="Filament"/>
    <property type="match status" value="1"/>
</dbReference>
<dbReference type="InterPro" id="IPR018039">
    <property type="entry name" value="IF_conserved"/>
</dbReference>
<dbReference type="InterPro" id="IPR036415">
    <property type="entry name" value="Lamin_tail_dom_sf"/>
</dbReference>
<proteinExistence type="evidence at transcript level"/>
<dbReference type="Gene3D" id="2.60.40.1260">
    <property type="entry name" value="Lamin Tail domain"/>
    <property type="match status" value="1"/>
</dbReference>
<dbReference type="InterPro" id="IPR016451">
    <property type="entry name" value="Intermed_filament_ifa/ifb"/>
</dbReference>
<accession>T1E1E3</accession>
<feature type="domain" description="LTD" evidence="7">
    <location>
        <begin position="496"/>
        <end position="614"/>
    </location>
</feature>
<dbReference type="PROSITE" id="PS00226">
    <property type="entry name" value="IF_ROD_1"/>
    <property type="match status" value="1"/>
</dbReference>
<feature type="coiled-coil region" evidence="5">
    <location>
        <begin position="76"/>
        <end position="124"/>
    </location>
</feature>
<dbReference type="Gene3D" id="1.20.5.170">
    <property type="match status" value="1"/>
</dbReference>
<feature type="coiled-coil region" evidence="5">
    <location>
        <begin position="182"/>
        <end position="272"/>
    </location>
</feature>
<evidence type="ECO:0000256" key="1">
    <source>
        <dbReference type="ARBA" id="ARBA00022754"/>
    </source>
</evidence>
<feature type="compositionally biased region" description="Low complexity" evidence="6">
    <location>
        <begin position="477"/>
        <end position="489"/>
    </location>
</feature>
<feature type="region of interest" description="Disordered" evidence="6">
    <location>
        <begin position="460"/>
        <end position="498"/>
    </location>
</feature>
<dbReference type="GO" id="GO:0005652">
    <property type="term" value="C:nuclear lamina"/>
    <property type="evidence" value="ECO:0007669"/>
    <property type="project" value="TreeGrafter"/>
</dbReference>
<dbReference type="EMBL" id="GAKU01000035">
    <property type="protein sequence ID" value="JAA92602.1"/>
    <property type="molecule type" value="mRNA"/>
</dbReference>
<reference evidence="9" key="1">
    <citation type="submission" date="2013-06" db="EMBL/GenBank/DDBJ databases">
        <title>Reactivating head regrowth in a regeneration deficient planarian species.</title>
        <authorList>
            <person name="Liu S.-Y."/>
            <person name="Brandl H."/>
            <person name="Henry I."/>
            <person name="Rink J."/>
        </authorList>
    </citation>
    <scope>NUCLEOTIDE SEQUENCE</scope>
</reference>
<dbReference type="GO" id="GO:0090435">
    <property type="term" value="P:protein localization to nuclear envelope"/>
    <property type="evidence" value="ECO:0007669"/>
    <property type="project" value="TreeGrafter"/>
</dbReference>
<feature type="coiled-coil region" evidence="5">
    <location>
        <begin position="336"/>
        <end position="423"/>
    </location>
</feature>
<dbReference type="GO" id="GO:0005200">
    <property type="term" value="F:structural constituent of cytoskeleton"/>
    <property type="evidence" value="ECO:0007669"/>
    <property type="project" value="TreeGrafter"/>
</dbReference>
<sequence>MQAQKLISNVNTYRISSSNNVQPISGPRNVVINRTAPTVQTTGGQTATSVRRIEMKKSYGASVTPGASSNIVQTGVNSLMNGREKERQELHELNDRFANYIDKVKHLEDENRRLTEELIELKNQWGKETERIKEQFDSDMWELRKSLDAAEAAKVQIEMKINSFEDFIQESELELNEVNQLHNADKETIDKMNNLLADYENEAVSLRRRLTGLEDEKIKDDKEISRLKDEVAQLKKDLDKETLDHIMAQNEVQSLRDKIEFLKKIYESEVRELTALAYKDPTESKDFWRNEMSQALRDIQSEYDRRIDSIQHDMEAQYNLKIQEYRITQTKDSQETILLREENTKLKEQLSDLRNRLPELEARNNELERMLELLRREIDERNRNYDLERANLRKELSNRQAQLENIIAELQILLDAKLSLELEIVAYRKMLEGEEHRVNQKNVMSPSQARRMDVEDSVITRSTAGQSHAAGQSLGASSTTKTQITSSSTVKGEMSAKTSFQRTAKGNVTIQECSPDGKYIILENTGSQPENLSGFKVDRNVDTGRIVVVYAIPEGVILEATGKKRSLKIWAKGCKPSGTDDLECQDANWGIGSLIVTILINKKGEEKATHTQRTVYQM</sequence>
<evidence type="ECO:0000256" key="2">
    <source>
        <dbReference type="ARBA" id="ARBA00023054"/>
    </source>
</evidence>
<dbReference type="PANTHER" id="PTHR45721:SF12">
    <property type="entry name" value="INTERMEDIATE FILAMENT PROTEIN IFA-1"/>
    <property type="match status" value="1"/>
</dbReference>
<keyword evidence="1 3" id="KW-0403">Intermediate filament</keyword>
<dbReference type="GO" id="GO:0051664">
    <property type="term" value="P:nuclear pore localization"/>
    <property type="evidence" value="ECO:0007669"/>
    <property type="project" value="TreeGrafter"/>
</dbReference>
<dbReference type="PROSITE" id="PS51841">
    <property type="entry name" value="LTD"/>
    <property type="match status" value="1"/>
</dbReference>
<name>T1E1E3_9PLAT</name>
<dbReference type="Pfam" id="PF00932">
    <property type="entry name" value="LTD"/>
    <property type="match status" value="1"/>
</dbReference>
<dbReference type="Gene3D" id="1.20.5.1160">
    <property type="entry name" value="Vasodilator-stimulated phosphoprotein"/>
    <property type="match status" value="2"/>
</dbReference>
<evidence type="ECO:0000259" key="8">
    <source>
        <dbReference type="PROSITE" id="PS51842"/>
    </source>
</evidence>
<dbReference type="InterPro" id="IPR039008">
    <property type="entry name" value="IF_rod_dom"/>
</dbReference>
<keyword evidence="2 3" id="KW-0175">Coiled coil</keyword>
<feature type="compositionally biased region" description="Polar residues" evidence="6">
    <location>
        <begin position="460"/>
        <end position="476"/>
    </location>
</feature>
<protein>
    <submittedName>
        <fullName evidence="9">LaminB</fullName>
    </submittedName>
</protein>
<organism evidence="9">
    <name type="scientific">Dendrocoelum lacteum</name>
    <dbReference type="NCBI Taxonomy" id="27895"/>
    <lineage>
        <taxon>Eukaryota</taxon>
        <taxon>Metazoa</taxon>
        <taxon>Spiralia</taxon>
        <taxon>Lophotrochozoa</taxon>
        <taxon>Platyhelminthes</taxon>
        <taxon>Rhabditophora</taxon>
        <taxon>Seriata</taxon>
        <taxon>Tricladida</taxon>
        <taxon>Continenticola</taxon>
        <taxon>Planarioidea</taxon>
        <taxon>Dendrocoelidae</taxon>
        <taxon>Dendrocoelum</taxon>
    </lineage>
</organism>
<dbReference type="SUPFAM" id="SSF74853">
    <property type="entry name" value="Lamin A/C globular tail domain"/>
    <property type="match status" value="1"/>
</dbReference>
<dbReference type="PIRSF" id="PIRSF005546">
    <property type="entry name" value="Intermed_filamnt_Ifb-2"/>
    <property type="match status" value="1"/>
</dbReference>